<evidence type="ECO:0000256" key="2">
    <source>
        <dbReference type="ARBA" id="ARBA00023002"/>
    </source>
</evidence>
<proteinExistence type="inferred from homology"/>
<keyword evidence="8" id="KW-1185">Reference proteome</keyword>
<dbReference type="GO" id="GO:0016616">
    <property type="term" value="F:oxidoreductase activity, acting on the CH-OH group of donors, NAD or NADP as acceptor"/>
    <property type="evidence" value="ECO:0007669"/>
    <property type="project" value="InterPro"/>
</dbReference>
<feature type="domain" description="D-isomer specific 2-hydroxyacid dehydrogenase NAD-binding" evidence="6">
    <location>
        <begin position="110"/>
        <end position="290"/>
    </location>
</feature>
<dbReference type="InterPro" id="IPR029753">
    <property type="entry name" value="D-isomer_DH_CS"/>
</dbReference>
<reference evidence="8" key="1">
    <citation type="submission" date="2016-10" db="EMBL/GenBank/DDBJ databases">
        <authorList>
            <person name="Varghese N."/>
            <person name="Submissions S."/>
        </authorList>
    </citation>
    <scope>NUCLEOTIDE SEQUENCE [LARGE SCALE GENOMIC DNA]</scope>
    <source>
        <strain evidence="8">CGMCC 1.7062</strain>
    </source>
</reference>
<dbReference type="InterPro" id="IPR050418">
    <property type="entry name" value="D-iso_2-hydroxyacid_DH_PdxB"/>
</dbReference>
<dbReference type="PANTHER" id="PTHR43761">
    <property type="entry name" value="D-ISOMER SPECIFIC 2-HYDROXYACID DEHYDROGENASE FAMILY PROTEIN (AFU_ORTHOLOGUE AFUA_1G13630)"/>
    <property type="match status" value="1"/>
</dbReference>
<dbReference type="SUPFAM" id="SSF51735">
    <property type="entry name" value="NAD(P)-binding Rossmann-fold domains"/>
    <property type="match status" value="1"/>
</dbReference>
<dbReference type="CDD" id="cd12162">
    <property type="entry name" value="2-Hacid_dh_4"/>
    <property type="match status" value="1"/>
</dbReference>
<name>A0A1H5U812_9VIBR</name>
<dbReference type="Gene3D" id="3.40.50.720">
    <property type="entry name" value="NAD(P)-binding Rossmann-like Domain"/>
    <property type="match status" value="2"/>
</dbReference>
<dbReference type="Proteomes" id="UP000236721">
    <property type="component" value="Unassembled WGS sequence"/>
</dbReference>
<keyword evidence="2 4" id="KW-0560">Oxidoreductase</keyword>
<dbReference type="AlphaFoldDB" id="A0A1H5U812"/>
<accession>A0A1H5U812</accession>
<evidence type="ECO:0000256" key="3">
    <source>
        <dbReference type="ARBA" id="ARBA00023027"/>
    </source>
</evidence>
<dbReference type="PANTHER" id="PTHR43761:SF1">
    <property type="entry name" value="D-ISOMER SPECIFIC 2-HYDROXYACID DEHYDROGENASE CATALYTIC DOMAIN-CONTAINING PROTEIN-RELATED"/>
    <property type="match status" value="1"/>
</dbReference>
<dbReference type="Pfam" id="PF02826">
    <property type="entry name" value="2-Hacid_dh_C"/>
    <property type="match status" value="1"/>
</dbReference>
<dbReference type="RefSeq" id="WP_103879036.1">
    <property type="nucleotide sequence ID" value="NZ_FNVG01000003.1"/>
</dbReference>
<dbReference type="SUPFAM" id="SSF52283">
    <property type="entry name" value="Formate/glycerate dehydrogenase catalytic domain-like"/>
    <property type="match status" value="1"/>
</dbReference>
<dbReference type="EMBL" id="FNVG01000003">
    <property type="protein sequence ID" value="SEF71163.1"/>
    <property type="molecule type" value="Genomic_DNA"/>
</dbReference>
<dbReference type="OrthoDB" id="9805416at2"/>
<feature type="domain" description="D-isomer specific 2-hydroxyacid dehydrogenase catalytic" evidence="5">
    <location>
        <begin position="35"/>
        <end position="320"/>
    </location>
</feature>
<evidence type="ECO:0000313" key="7">
    <source>
        <dbReference type="EMBL" id="SEF71163.1"/>
    </source>
</evidence>
<dbReference type="Pfam" id="PF00389">
    <property type="entry name" value="2-Hacid_dh"/>
    <property type="match status" value="1"/>
</dbReference>
<dbReference type="PROSITE" id="PS00671">
    <property type="entry name" value="D_2_HYDROXYACID_DH_3"/>
    <property type="match status" value="1"/>
</dbReference>
<organism evidence="7 8">
    <name type="scientific">Vibrio hangzhouensis</name>
    <dbReference type="NCBI Taxonomy" id="462991"/>
    <lineage>
        <taxon>Bacteria</taxon>
        <taxon>Pseudomonadati</taxon>
        <taxon>Pseudomonadota</taxon>
        <taxon>Gammaproteobacteria</taxon>
        <taxon>Vibrionales</taxon>
        <taxon>Vibrionaceae</taxon>
        <taxon>Vibrio</taxon>
    </lineage>
</organism>
<evidence type="ECO:0000256" key="4">
    <source>
        <dbReference type="RuleBase" id="RU003719"/>
    </source>
</evidence>
<evidence type="ECO:0000259" key="6">
    <source>
        <dbReference type="Pfam" id="PF02826"/>
    </source>
</evidence>
<evidence type="ECO:0000256" key="1">
    <source>
        <dbReference type="ARBA" id="ARBA00005854"/>
    </source>
</evidence>
<dbReference type="InterPro" id="IPR006140">
    <property type="entry name" value="D-isomer_DH_NAD-bd"/>
</dbReference>
<sequence>MAALKKIVFLDRDTIPVNINIPQPSFAHQWLEYPSTLASEVAERIADADIVITNKVYLGETELSKADKVKHIAVAATGVNNVDLDYCQSRQIAVSNIRGYATQSVPEHVIGLLFTLMRNIPAYHNDIQAGEWQRQNKFCFFTHPIQDIAGSTLGIIGSGALGQATATLARAIGMKVQFSERKGAAGCRQGYVSFDHCLASSDAIALLCPLTEETRNLIDREALSKMKPNAILINTGRGGLVNEADLVDALKRNIIAGAGVDVFTQEPAPSDNPLIANMDLPNLILTPHVAWGSHSSIQTLCDILVSNIEAAERGALQNRVR</sequence>
<comment type="similarity">
    <text evidence="1 4">Belongs to the D-isomer specific 2-hydroxyacid dehydrogenase family.</text>
</comment>
<keyword evidence="3" id="KW-0520">NAD</keyword>
<dbReference type="InterPro" id="IPR036291">
    <property type="entry name" value="NAD(P)-bd_dom_sf"/>
</dbReference>
<evidence type="ECO:0000313" key="8">
    <source>
        <dbReference type="Proteomes" id="UP000236721"/>
    </source>
</evidence>
<evidence type="ECO:0000259" key="5">
    <source>
        <dbReference type="Pfam" id="PF00389"/>
    </source>
</evidence>
<protein>
    <submittedName>
        <fullName evidence="7">Glycerate dehydrogenase</fullName>
    </submittedName>
</protein>
<dbReference type="InterPro" id="IPR006139">
    <property type="entry name" value="D-isomer_2_OHA_DH_cat_dom"/>
</dbReference>
<dbReference type="GO" id="GO:0051287">
    <property type="term" value="F:NAD binding"/>
    <property type="evidence" value="ECO:0007669"/>
    <property type="project" value="InterPro"/>
</dbReference>
<gene>
    <name evidence="7" type="ORF">SAMN04488244_10353</name>
</gene>